<evidence type="ECO:0008006" key="6">
    <source>
        <dbReference type="Google" id="ProtNLM"/>
    </source>
</evidence>
<name>A0A2S7WG07_9FLAO</name>
<sequence>MKKIQLVFLFFLFNSFFIDAQNWKNAQWIWNQEDGALNSWIAFRKTVVIKTIPEKALANIAVDSRFWLWINGEMVVFEGGSSRGSSQAGEWNRKEKITPTNTWYEEVDIKKYLKKGKNTIAVLAWYWGRETHKGTYIDSNKGGFLFECDLGDTTITSDVSWKVKKHPAYDSNTIENGNSVVQYPVKYDARKDLNDWSKYAWYSENYNDNNWSFAAEKGKVPTAPWYHLEKNYTEPLVNHGLKNYENNSALNFPFISDGKTIICKLPFNMQITPYFEVEGDSGEIIEITTDNRLNKISTNYTTKAGNQIFESFSWMNGHTVNYTIPAGIRVKSLKYRWMSVGEMVGSFETNDPFYQRLWWMGRNTLFVCARDNFMDCPDRERALWIGDVADQTGYIFYSMDNAGRLLLKKAILNTINFSENKVIGALGPLRVRELPGQSLQFIAQTIWPYYFNTADLETLQKANPYVFDYLSLFEMKANGLPKYRVRASPDSWDWNDWGVKETVDPEPIQAAFYYMALISAKKIAEELGEITQITWYTKRIKTIKESFDTAFWKDGFYSSDILKFKDDRANALAILSGLANPNNYNQIVKNVLIPNKFSSPHFEWMVEEAMCMAGNYEASLNRMKEQYQSQVNQKNLTTLYEMFPRGGSYNHAWNASNTVLSKHIAGIEPTKVGWSQFKVCPNMAHLTTIKQIVPSVQGEIIVAISKKENVFKLDLENPEGTTAIIGIPKKDFNISKVKLGNTIIWNKGKFVDGTFGVTWIGENSDFIKFEVISGKWNFETE</sequence>
<proteinExistence type="predicted"/>
<feature type="domain" description="Alpha-L-rhamnosidase C-terminal" evidence="3">
    <location>
        <begin position="666"/>
        <end position="733"/>
    </location>
</feature>
<organism evidence="4 5">
    <name type="scientific">Polaribacter glomeratus</name>
    <dbReference type="NCBI Taxonomy" id="102"/>
    <lineage>
        <taxon>Bacteria</taxon>
        <taxon>Pseudomonadati</taxon>
        <taxon>Bacteroidota</taxon>
        <taxon>Flavobacteriia</taxon>
        <taxon>Flavobacteriales</taxon>
        <taxon>Flavobacteriaceae</taxon>
    </lineage>
</organism>
<dbReference type="Proteomes" id="UP000239068">
    <property type="component" value="Unassembled WGS sequence"/>
</dbReference>
<dbReference type="Gene3D" id="2.60.120.260">
    <property type="entry name" value="Galactose-binding domain-like"/>
    <property type="match status" value="1"/>
</dbReference>
<dbReference type="PANTHER" id="PTHR34987">
    <property type="entry name" value="C, PUTATIVE (AFU_ORTHOLOGUE AFUA_3G02880)-RELATED"/>
    <property type="match status" value="1"/>
</dbReference>
<dbReference type="InterPro" id="IPR012341">
    <property type="entry name" value="6hp_glycosidase-like_sf"/>
</dbReference>
<protein>
    <recommendedName>
        <fullName evidence="6">Glycoside hydrolase</fullName>
    </recommendedName>
</protein>
<evidence type="ECO:0000313" key="4">
    <source>
        <dbReference type="EMBL" id="PQJ76568.1"/>
    </source>
</evidence>
<dbReference type="Pfam" id="PF17389">
    <property type="entry name" value="Bac_rhamnosid6H"/>
    <property type="match status" value="1"/>
</dbReference>
<feature type="domain" description="Alpha-L-rhamnosidase six-hairpin glycosidase" evidence="2">
    <location>
        <begin position="343"/>
        <end position="589"/>
    </location>
</feature>
<dbReference type="Gene3D" id="1.50.10.10">
    <property type="match status" value="1"/>
</dbReference>
<evidence type="ECO:0000259" key="2">
    <source>
        <dbReference type="Pfam" id="PF17389"/>
    </source>
</evidence>
<keyword evidence="5" id="KW-1185">Reference proteome</keyword>
<dbReference type="SUPFAM" id="SSF49785">
    <property type="entry name" value="Galactose-binding domain-like"/>
    <property type="match status" value="1"/>
</dbReference>
<dbReference type="RefSeq" id="WP_105021880.1">
    <property type="nucleotide sequence ID" value="NZ_MSCM01000002.1"/>
</dbReference>
<dbReference type="Gene3D" id="2.60.420.10">
    <property type="entry name" value="Maltose phosphorylase, domain 3"/>
    <property type="match status" value="1"/>
</dbReference>
<dbReference type="GO" id="GO:0005975">
    <property type="term" value="P:carbohydrate metabolic process"/>
    <property type="evidence" value="ECO:0007669"/>
    <property type="project" value="InterPro"/>
</dbReference>
<dbReference type="InterPro" id="IPR008979">
    <property type="entry name" value="Galactose-bd-like_sf"/>
</dbReference>
<evidence type="ECO:0000259" key="3">
    <source>
        <dbReference type="Pfam" id="PF17390"/>
    </source>
</evidence>
<reference evidence="4 5" key="1">
    <citation type="submission" date="2016-12" db="EMBL/GenBank/DDBJ databases">
        <title>Trade-off between light-utilization and light-protection in marine flavobacteria.</title>
        <authorList>
            <person name="Kumagai Y."/>
            <person name="Yoshizawa S."/>
            <person name="Kogure K."/>
            <person name="Iwasaki W."/>
        </authorList>
    </citation>
    <scope>NUCLEOTIDE SEQUENCE [LARGE SCALE GENOMIC DNA]</scope>
    <source>
        <strain evidence="4 5">ATCC 43844</strain>
    </source>
</reference>
<dbReference type="InterPro" id="IPR008928">
    <property type="entry name" value="6-hairpin_glycosidase_sf"/>
</dbReference>
<dbReference type="AlphaFoldDB" id="A0A2S7WG07"/>
<keyword evidence="1" id="KW-0732">Signal</keyword>
<comment type="caution">
    <text evidence="4">The sequence shown here is derived from an EMBL/GenBank/DDBJ whole genome shotgun (WGS) entry which is preliminary data.</text>
</comment>
<dbReference type="PANTHER" id="PTHR34987:SF2">
    <property type="entry name" value="B, PUTATIVE (AFU_ORTHOLOGUE AFUA_7G05040)-RELATED"/>
    <property type="match status" value="1"/>
</dbReference>
<evidence type="ECO:0000256" key="1">
    <source>
        <dbReference type="SAM" id="SignalP"/>
    </source>
</evidence>
<feature type="chain" id="PRO_5015673530" description="Glycoside hydrolase" evidence="1">
    <location>
        <begin position="21"/>
        <end position="781"/>
    </location>
</feature>
<dbReference type="SUPFAM" id="SSF48208">
    <property type="entry name" value="Six-hairpin glycosidases"/>
    <property type="match status" value="1"/>
</dbReference>
<dbReference type="InterPro" id="IPR035396">
    <property type="entry name" value="Bac_rhamnosid6H"/>
</dbReference>
<accession>A0A2S7WG07</accession>
<dbReference type="Pfam" id="PF17390">
    <property type="entry name" value="Bac_rhamnosid_C"/>
    <property type="match status" value="1"/>
</dbReference>
<dbReference type="OrthoDB" id="9815108at2"/>
<gene>
    <name evidence="4" type="ORF">BTO16_11760</name>
</gene>
<feature type="signal peptide" evidence="1">
    <location>
        <begin position="1"/>
        <end position="20"/>
    </location>
</feature>
<dbReference type="EMBL" id="MSCM01000002">
    <property type="protein sequence ID" value="PQJ76568.1"/>
    <property type="molecule type" value="Genomic_DNA"/>
</dbReference>
<evidence type="ECO:0000313" key="5">
    <source>
        <dbReference type="Proteomes" id="UP000239068"/>
    </source>
</evidence>
<dbReference type="InterPro" id="IPR035398">
    <property type="entry name" value="Bac_rhamnosid_C"/>
</dbReference>